<proteinExistence type="predicted"/>
<keyword evidence="2" id="KW-0560">Oxidoreductase</keyword>
<dbReference type="GO" id="GO:0016491">
    <property type="term" value="F:oxidoreductase activity"/>
    <property type="evidence" value="ECO:0007669"/>
    <property type="project" value="UniProtKB-KW"/>
</dbReference>
<dbReference type="PANTHER" id="PTHR47706:SF9">
    <property type="entry name" value="NMRA-LIKE DOMAIN-CONTAINING PROTEIN-RELATED"/>
    <property type="match status" value="1"/>
</dbReference>
<gene>
    <name evidence="4" type="ORF">CDD80_1999</name>
</gene>
<organism evidence="4 5">
    <name type="scientific">Ophiocordyceps camponoti-rufipedis</name>
    <dbReference type="NCBI Taxonomy" id="2004952"/>
    <lineage>
        <taxon>Eukaryota</taxon>
        <taxon>Fungi</taxon>
        <taxon>Dikarya</taxon>
        <taxon>Ascomycota</taxon>
        <taxon>Pezizomycotina</taxon>
        <taxon>Sordariomycetes</taxon>
        <taxon>Hypocreomycetidae</taxon>
        <taxon>Hypocreales</taxon>
        <taxon>Ophiocordycipitaceae</taxon>
        <taxon>Ophiocordyceps</taxon>
    </lineage>
</organism>
<evidence type="ECO:0000256" key="2">
    <source>
        <dbReference type="ARBA" id="ARBA00023002"/>
    </source>
</evidence>
<keyword evidence="1" id="KW-0521">NADP</keyword>
<evidence type="ECO:0000259" key="3">
    <source>
        <dbReference type="Pfam" id="PF05368"/>
    </source>
</evidence>
<sequence length="322" mass="35114">MTATNEPIKKVCLIGANGLVGSVILDYLLKAATFDVSILRRTNSSSSTKAAHEHLVTEISISPELGLEELTSAFKGQDAVILSVPLKDIDMHMRIAEAACTAGVRRFIPAEFGSDSTHPLAKEHLQLFRDKTEVREWCDKLVEKSIRAGGCFSWTAVACGLLFDDGLREGYWFFDLNKRTARIMDGGTIRASTCTITRAAQTVVAILQRPEATPNRLAFVQSFCPTQLEVLDALEKATGCTWTREPFESTTFLEQERRKLAAGELSLGAHVGSAGPVVSILVGQNWAAKEDFAMRPLGLEDEVLDEVVSGVVASLEKETPTK</sequence>
<dbReference type="SUPFAM" id="SSF51735">
    <property type="entry name" value="NAD(P)-binding Rossmann-fold domains"/>
    <property type="match status" value="1"/>
</dbReference>
<dbReference type="InterPro" id="IPR036291">
    <property type="entry name" value="NAD(P)-bd_dom_sf"/>
</dbReference>
<dbReference type="CDD" id="cd05259">
    <property type="entry name" value="PCBER_SDR_a"/>
    <property type="match status" value="1"/>
</dbReference>
<dbReference type="PANTHER" id="PTHR47706">
    <property type="entry name" value="NMRA-LIKE FAMILY PROTEIN"/>
    <property type="match status" value="1"/>
</dbReference>
<name>A0A2C5Z7Q2_9HYPO</name>
<reference evidence="4 5" key="1">
    <citation type="submission" date="2017-06" db="EMBL/GenBank/DDBJ databases">
        <title>Ant-infecting Ophiocordyceps genomes reveal a high diversity of potential behavioral manipulation genes and a possible major role for enterotoxins.</title>
        <authorList>
            <person name="De Bekker C."/>
            <person name="Evans H.C."/>
            <person name="Brachmann A."/>
            <person name="Hughes D.P."/>
        </authorList>
    </citation>
    <scope>NUCLEOTIDE SEQUENCE [LARGE SCALE GENOMIC DNA]</scope>
    <source>
        <strain evidence="4 5">Map16</strain>
    </source>
</reference>
<keyword evidence="5" id="KW-1185">Reference proteome</keyword>
<dbReference type="EMBL" id="NJES01000191">
    <property type="protein sequence ID" value="PHH75883.1"/>
    <property type="molecule type" value="Genomic_DNA"/>
</dbReference>
<dbReference type="InterPro" id="IPR008030">
    <property type="entry name" value="NmrA-like"/>
</dbReference>
<evidence type="ECO:0000256" key="1">
    <source>
        <dbReference type="ARBA" id="ARBA00022857"/>
    </source>
</evidence>
<dbReference type="Gene3D" id="3.40.50.720">
    <property type="entry name" value="NAD(P)-binding Rossmann-like Domain"/>
    <property type="match status" value="1"/>
</dbReference>
<comment type="caution">
    <text evidence="4">The sequence shown here is derived from an EMBL/GenBank/DDBJ whole genome shotgun (WGS) entry which is preliminary data.</text>
</comment>
<dbReference type="InterPro" id="IPR045312">
    <property type="entry name" value="PCBER-like"/>
</dbReference>
<dbReference type="Proteomes" id="UP000226431">
    <property type="component" value="Unassembled WGS sequence"/>
</dbReference>
<accession>A0A2C5Z7Q2</accession>
<dbReference type="InterPro" id="IPR051609">
    <property type="entry name" value="NmrA/Isoflavone_reductase-like"/>
</dbReference>
<protein>
    <recommendedName>
        <fullName evidence="3">NmrA-like domain-containing protein</fullName>
    </recommendedName>
</protein>
<feature type="domain" description="NmrA-like" evidence="3">
    <location>
        <begin position="9"/>
        <end position="248"/>
    </location>
</feature>
<dbReference type="OrthoDB" id="9984533at2759"/>
<dbReference type="AlphaFoldDB" id="A0A2C5Z7Q2"/>
<evidence type="ECO:0000313" key="4">
    <source>
        <dbReference type="EMBL" id="PHH75883.1"/>
    </source>
</evidence>
<dbReference type="Gene3D" id="3.90.25.10">
    <property type="entry name" value="UDP-galactose 4-epimerase, domain 1"/>
    <property type="match status" value="1"/>
</dbReference>
<dbReference type="STRING" id="2004952.A0A2C5Z7Q2"/>
<evidence type="ECO:0000313" key="5">
    <source>
        <dbReference type="Proteomes" id="UP000226431"/>
    </source>
</evidence>
<dbReference type="Pfam" id="PF05368">
    <property type="entry name" value="NmrA"/>
    <property type="match status" value="1"/>
</dbReference>